<evidence type="ECO:0000259" key="2">
    <source>
        <dbReference type="Pfam" id="PF04782"/>
    </source>
</evidence>
<dbReference type="Pfam" id="PF04782">
    <property type="entry name" value="DUF632"/>
    <property type="match status" value="1"/>
</dbReference>
<dbReference type="InterPro" id="IPR006868">
    <property type="entry name" value="DUF630"/>
</dbReference>
<accession>A0A2P2LQG7</accession>
<dbReference type="EMBL" id="GGEC01039724">
    <property type="protein sequence ID" value="MBX20208.1"/>
    <property type="molecule type" value="Transcribed_RNA"/>
</dbReference>
<dbReference type="Pfam" id="PF04783">
    <property type="entry name" value="DUF630"/>
    <property type="match status" value="1"/>
</dbReference>
<evidence type="ECO:0000259" key="3">
    <source>
        <dbReference type="Pfam" id="PF04783"/>
    </source>
</evidence>
<feature type="region of interest" description="Disordered" evidence="1">
    <location>
        <begin position="199"/>
        <end position="236"/>
    </location>
</feature>
<dbReference type="PANTHER" id="PTHR21450:SF9">
    <property type="entry name" value="BZIP DOMAIN CLASS TRANSCRIPTION FACTOR (DUF630 AND DUF632)-RELATED"/>
    <property type="match status" value="1"/>
</dbReference>
<feature type="compositionally biased region" description="Basic and acidic residues" evidence="1">
    <location>
        <begin position="203"/>
        <end position="213"/>
    </location>
</feature>
<dbReference type="PANTHER" id="PTHR21450">
    <property type="entry name" value="PROTEIN ALTERED PHOSPHATE STARVATION RESPONSE 1"/>
    <property type="match status" value="1"/>
</dbReference>
<name>A0A2P2LQG7_RHIMU</name>
<feature type="region of interest" description="Disordered" evidence="1">
    <location>
        <begin position="64"/>
        <end position="163"/>
    </location>
</feature>
<protein>
    <submittedName>
        <fullName evidence="4">Uncharacterized protein MANES_05G054700</fullName>
    </submittedName>
</protein>
<proteinExistence type="predicted"/>
<sequence length="807" mass="90795">MGCAASKLDNEDSVRRCKERRRLIKEAVYARHHLAAAHADYCRSLRVTGSALCSFASGEPLTVSEQTPPVLLHPPKPPPTTTNSIPAPPSRSPSLRTSPPQPPHPFSPSPSHTIGSSKLPHIFSASSVDATANRRRKPPKLPHILSESSFSSSPRNQKTNFHGNFEYPTAYQANSTYSSTPSQASSLWNWEDFYPPSPPNSEYFDRKAQDQNRSHQYRQPLNNDAADGEGSGTETKRSEYDFFQPQSKNYNYHHKSSNSNKNDSSKQYCTVDEETEREEVQCSEWGDHDHYSTTSSSDIDEDEQEEEEEEDKALESRSEIGTRSNFGSSMRAESANQQPVFRNPENSDEAGSSASFRTGEMKMVVRHKDLKEIVEAIKENFDKAAAAGDQVSEMLEIGRAQLDRSFRQLKKTVYHSTSVLSNLSSSWTSKPPLVVKYRLDTGSLNEPGGPRSLCSTMERLLAWEKKLYQEVKAREGVKIEHEKKLSTLQSQEYKGEDEVKLDKTKTSIKRLQSLIIVTSQAVSATSTEIIGLRDSDLVPQLVELCHGFMYMWRSMHQYHEVQNIIVQQVRGLVNQSTKGNSTSELHRQATRDLESAVSNWHSSFCHLIKFQRDFMQSIHGWFKLTLFPVSNDNVNGTERSDVFAFLDEWKLALARVPDMVASEAIKSFINVVHVISVKQTEELKIKKRTDTASRELEKKASSLRNIERKFYNSYSMVGIGLPDPGPDNGQILDARDPLAEKKSELAACQRRVEDEMLRHAKAAEVTRAMTLNNLQTGLPGVFQALTSFSTLSAEALELVCNRSYAIK</sequence>
<feature type="compositionally biased region" description="Pro residues" evidence="1">
    <location>
        <begin position="71"/>
        <end position="91"/>
    </location>
</feature>
<organism evidence="4">
    <name type="scientific">Rhizophora mucronata</name>
    <name type="common">Asiatic mangrove</name>
    <dbReference type="NCBI Taxonomy" id="61149"/>
    <lineage>
        <taxon>Eukaryota</taxon>
        <taxon>Viridiplantae</taxon>
        <taxon>Streptophyta</taxon>
        <taxon>Embryophyta</taxon>
        <taxon>Tracheophyta</taxon>
        <taxon>Spermatophyta</taxon>
        <taxon>Magnoliopsida</taxon>
        <taxon>eudicotyledons</taxon>
        <taxon>Gunneridae</taxon>
        <taxon>Pentapetalae</taxon>
        <taxon>rosids</taxon>
        <taxon>fabids</taxon>
        <taxon>Malpighiales</taxon>
        <taxon>Rhizophoraceae</taxon>
        <taxon>Rhizophora</taxon>
    </lineage>
</organism>
<feature type="compositionally biased region" description="Low complexity" evidence="1">
    <location>
        <begin position="257"/>
        <end position="266"/>
    </location>
</feature>
<reference evidence="4" key="1">
    <citation type="submission" date="2018-02" db="EMBL/GenBank/DDBJ databases">
        <title>Rhizophora mucronata_Transcriptome.</title>
        <authorList>
            <person name="Meera S.P."/>
            <person name="Sreeshan A."/>
            <person name="Augustine A."/>
        </authorList>
    </citation>
    <scope>NUCLEOTIDE SEQUENCE</scope>
    <source>
        <tissue evidence="4">Leaf</tissue>
    </source>
</reference>
<feature type="domain" description="DUF632" evidence="2">
    <location>
        <begin position="370"/>
        <end position="673"/>
    </location>
</feature>
<feature type="region of interest" description="Disordered" evidence="1">
    <location>
        <begin position="248"/>
        <end position="355"/>
    </location>
</feature>
<feature type="compositionally biased region" description="Pro residues" evidence="1">
    <location>
        <begin position="99"/>
        <end position="108"/>
    </location>
</feature>
<feature type="compositionally biased region" description="Polar residues" evidence="1">
    <location>
        <begin position="146"/>
        <end position="162"/>
    </location>
</feature>
<dbReference type="InterPro" id="IPR006867">
    <property type="entry name" value="DUF632"/>
</dbReference>
<evidence type="ECO:0000313" key="4">
    <source>
        <dbReference type="EMBL" id="MBX20208.1"/>
    </source>
</evidence>
<feature type="compositionally biased region" description="Acidic residues" evidence="1">
    <location>
        <begin position="298"/>
        <end position="312"/>
    </location>
</feature>
<evidence type="ECO:0000256" key="1">
    <source>
        <dbReference type="SAM" id="MobiDB-lite"/>
    </source>
</evidence>
<dbReference type="AlphaFoldDB" id="A0A2P2LQG7"/>
<feature type="domain" description="DUF630" evidence="3">
    <location>
        <begin position="1"/>
        <end position="59"/>
    </location>
</feature>